<organism evidence="3 4">
    <name type="scientific">Gemella haemolysans</name>
    <dbReference type="NCBI Taxonomy" id="1379"/>
    <lineage>
        <taxon>Bacteria</taxon>
        <taxon>Bacillati</taxon>
        <taxon>Bacillota</taxon>
        <taxon>Bacilli</taxon>
        <taxon>Bacillales</taxon>
        <taxon>Gemellaceae</taxon>
        <taxon>Gemella</taxon>
    </lineage>
</organism>
<dbReference type="SMART" id="SM00900">
    <property type="entry name" value="FMN_bind"/>
    <property type="match status" value="1"/>
</dbReference>
<proteinExistence type="predicted"/>
<dbReference type="AlphaFoldDB" id="A0AAW6B429"/>
<evidence type="ECO:0000259" key="2">
    <source>
        <dbReference type="SMART" id="SM00900"/>
    </source>
</evidence>
<sequence>MSKIKKTALIGVVGASALTAGYYTFVKPSIQTTPSNQKTQNINQSENKESKNTTNSTTSSKKEGITYKDGTYTGAVTKTNKGDFQVSVVVKGGKISNVNVLLQPDEEFSQSINKTALPKYVEEAIEAQSSDIALVSGASETFEGFKGSLQDALNKAK</sequence>
<reference evidence="3" key="1">
    <citation type="submission" date="2023-08" db="EMBL/GenBank/DDBJ databases">
        <title>Dental plaque isolates bound by oral lectin ZG16B.</title>
        <authorList>
            <person name="Ghosh S."/>
        </authorList>
    </citation>
    <scope>NUCLEOTIDE SEQUENCE</scope>
    <source>
        <strain evidence="3">DP3_5B</strain>
    </source>
</reference>
<dbReference type="InterPro" id="IPR007329">
    <property type="entry name" value="FMN-bd"/>
</dbReference>
<dbReference type="EMBL" id="JAQMFS010000091">
    <property type="protein sequence ID" value="MDB6186539.1"/>
    <property type="molecule type" value="Genomic_DNA"/>
</dbReference>
<feature type="domain" description="FMN-binding" evidence="2">
    <location>
        <begin position="79"/>
        <end position="156"/>
    </location>
</feature>
<feature type="compositionally biased region" description="Polar residues" evidence="1">
    <location>
        <begin position="33"/>
        <end position="44"/>
    </location>
</feature>
<accession>A0AAW6B429</accession>
<dbReference type="Gene3D" id="3.90.1010.20">
    <property type="match status" value="1"/>
</dbReference>
<dbReference type="RefSeq" id="WP_271964799.1">
    <property type="nucleotide sequence ID" value="NZ_JAQMFS010000091.1"/>
</dbReference>
<dbReference type="Proteomes" id="UP001212217">
    <property type="component" value="Unassembled WGS sequence"/>
</dbReference>
<feature type="region of interest" description="Disordered" evidence="1">
    <location>
        <begin position="33"/>
        <end position="66"/>
    </location>
</feature>
<evidence type="ECO:0000313" key="3">
    <source>
        <dbReference type="EMBL" id="MDB6186539.1"/>
    </source>
</evidence>
<name>A0AAW6B429_9BACL</name>
<evidence type="ECO:0000256" key="1">
    <source>
        <dbReference type="SAM" id="MobiDB-lite"/>
    </source>
</evidence>
<protein>
    <submittedName>
        <fullName evidence="3">FMN-binding protein</fullName>
    </submittedName>
</protein>
<dbReference type="GO" id="GO:0010181">
    <property type="term" value="F:FMN binding"/>
    <property type="evidence" value="ECO:0007669"/>
    <property type="project" value="InterPro"/>
</dbReference>
<comment type="caution">
    <text evidence="3">The sequence shown here is derived from an EMBL/GenBank/DDBJ whole genome shotgun (WGS) entry which is preliminary data.</text>
</comment>
<dbReference type="GO" id="GO:0016020">
    <property type="term" value="C:membrane"/>
    <property type="evidence" value="ECO:0007669"/>
    <property type="project" value="InterPro"/>
</dbReference>
<evidence type="ECO:0000313" key="4">
    <source>
        <dbReference type="Proteomes" id="UP001212217"/>
    </source>
</evidence>
<dbReference type="Pfam" id="PF04205">
    <property type="entry name" value="FMN_bind"/>
    <property type="match status" value="1"/>
</dbReference>
<gene>
    <name evidence="3" type="ORF">PNO30_07190</name>
</gene>